<dbReference type="SUPFAM" id="SSF103501">
    <property type="entry name" value="Respiratory nitrate reductase 1 gamma chain"/>
    <property type="match status" value="1"/>
</dbReference>
<dbReference type="GO" id="GO:0046872">
    <property type="term" value="F:metal ion binding"/>
    <property type="evidence" value="ECO:0007669"/>
    <property type="project" value="UniProtKB-KW"/>
</dbReference>
<evidence type="ECO:0000256" key="4">
    <source>
        <dbReference type="ARBA" id="ARBA00023004"/>
    </source>
</evidence>
<dbReference type="EMBL" id="VLLN01000016">
    <property type="protein sequence ID" value="TWJ18340.1"/>
    <property type="molecule type" value="Genomic_DNA"/>
</dbReference>
<feature type="transmembrane region" description="Helical" evidence="6">
    <location>
        <begin position="6"/>
        <end position="24"/>
    </location>
</feature>
<dbReference type="InterPro" id="IPR004017">
    <property type="entry name" value="Cys_rich_dom"/>
</dbReference>
<feature type="domain" description="4Fe-4S ferredoxin-type" evidence="7">
    <location>
        <begin position="334"/>
        <end position="364"/>
    </location>
</feature>
<dbReference type="PROSITE" id="PS00198">
    <property type="entry name" value="4FE4S_FER_1"/>
    <property type="match status" value="1"/>
</dbReference>
<evidence type="ECO:0000256" key="6">
    <source>
        <dbReference type="SAM" id="Phobius"/>
    </source>
</evidence>
<evidence type="ECO:0000313" key="9">
    <source>
        <dbReference type="Proteomes" id="UP000319449"/>
    </source>
</evidence>
<keyword evidence="5" id="KW-0411">Iron-sulfur</keyword>
<organism evidence="8 9">
    <name type="scientific">Geobacter argillaceus</name>
    <dbReference type="NCBI Taxonomy" id="345631"/>
    <lineage>
        <taxon>Bacteria</taxon>
        <taxon>Pseudomonadati</taxon>
        <taxon>Thermodesulfobacteriota</taxon>
        <taxon>Desulfuromonadia</taxon>
        <taxon>Geobacterales</taxon>
        <taxon>Geobacteraceae</taxon>
        <taxon>Geobacter</taxon>
    </lineage>
</organism>
<dbReference type="Gene3D" id="1.10.1060.10">
    <property type="entry name" value="Alpha-helical ferredoxin"/>
    <property type="match status" value="1"/>
</dbReference>
<dbReference type="InterPro" id="IPR017896">
    <property type="entry name" value="4Fe4S_Fe-S-bd"/>
</dbReference>
<dbReference type="AlphaFoldDB" id="A0A562VKD1"/>
<feature type="transmembrane region" description="Helical" evidence="6">
    <location>
        <begin position="178"/>
        <end position="195"/>
    </location>
</feature>
<feature type="transmembrane region" description="Helical" evidence="6">
    <location>
        <begin position="103"/>
        <end position="127"/>
    </location>
</feature>
<dbReference type="GO" id="GO:0016491">
    <property type="term" value="F:oxidoreductase activity"/>
    <property type="evidence" value="ECO:0007669"/>
    <property type="project" value="UniProtKB-KW"/>
</dbReference>
<evidence type="ECO:0000313" key="8">
    <source>
        <dbReference type="EMBL" id="TWJ18340.1"/>
    </source>
</evidence>
<comment type="caution">
    <text evidence="8">The sequence shown here is derived from an EMBL/GenBank/DDBJ whole genome shotgun (WGS) entry which is preliminary data.</text>
</comment>
<sequence length="664" mass="73337">MTPNVTIYAPLLIASLLFFSWSCYKRISLVTVGKAEDRFQEPGRRVLDVLLYAFGQKRVMARPFGLNHAVIFWAFVVLLIANGEFLIAGLIPGVSLAVLPEPLHHVLLLAFDAVSLLALAAVVLAAARRLFFAPDYMATSYTSPRSPEAFLILGSIALLMLAYFGLHGALIAMGKEPAAAWMPVSSVAGTILGAFPAESLQSLTAVFWWIHAIVLLLFMNYLPHSKHMHILTAIPNCFFASLDKPNTQPREEFVKGASFGAGSVDQLSWKDLFDGFSCTECGRCQSVCPAVATGKPLNPRQVVHDIKINLLNGQVDQEKFQAGQPLIGAGNGEGSIPEDAIWSCTTCGACMAACPVFIEQMPKIVKMRRHLVQMKASFPEELLNLFENMEGRSNPWGIAPTDRTKWYSTLEVKPYEANQTEYLLYVGCAGSFDSRQKHVTVALATILNEAGVSWGILGKEELCCGDSLRRLGNEFVFDRMAKQNVQLFKDKGIKKVITQCPHCFTTLKNDYRQYGLELEVIHHSELIDSLLKSGKLKLDHQVTDLGKIAFHDSCYLGRHNDVYQPPRQVIAAATGAAPVEMERNLENSFCCGAGGGRMWMEEHEGTRINLNRIEEALKEKPDTLCVSCPYCLTMFADGLKDLQADQTQVKDIAEVVAEGLRPRT</sequence>
<dbReference type="Gene3D" id="1.20.950.20">
    <property type="entry name" value="Transmembrane di-heme cytochromes, Chain C"/>
    <property type="match status" value="1"/>
</dbReference>
<dbReference type="InterPro" id="IPR036197">
    <property type="entry name" value="NarG-like_sf"/>
</dbReference>
<feature type="domain" description="4Fe-4S ferredoxin-type" evidence="7">
    <location>
        <begin position="269"/>
        <end position="298"/>
    </location>
</feature>
<feature type="transmembrane region" description="Helical" evidence="6">
    <location>
        <begin position="202"/>
        <end position="222"/>
    </location>
</feature>
<keyword evidence="9" id="KW-1185">Reference proteome</keyword>
<dbReference type="SUPFAM" id="SSF46548">
    <property type="entry name" value="alpha-helical ferredoxin"/>
    <property type="match status" value="1"/>
</dbReference>
<gene>
    <name evidence="8" type="ORF">JN12_02560</name>
</gene>
<dbReference type="PANTHER" id="PTHR43255">
    <property type="entry name" value="IRON-SULFUR-BINDING OXIDOREDUCTASE FADF-RELATED-RELATED"/>
    <property type="match status" value="1"/>
</dbReference>
<keyword evidence="1" id="KW-0004">4Fe-4S</keyword>
<protein>
    <submittedName>
        <fullName evidence="8">Fe-S oxidoreductase</fullName>
    </submittedName>
</protein>
<dbReference type="RefSeq" id="WP_145023340.1">
    <property type="nucleotide sequence ID" value="NZ_VLLN01000016.1"/>
</dbReference>
<keyword evidence="3" id="KW-0560">Oxidoreductase</keyword>
<evidence type="ECO:0000256" key="2">
    <source>
        <dbReference type="ARBA" id="ARBA00022723"/>
    </source>
</evidence>
<keyword evidence="2" id="KW-0479">Metal-binding</keyword>
<dbReference type="InterPro" id="IPR051460">
    <property type="entry name" value="HdrC_iron-sulfur_subunit"/>
</dbReference>
<evidence type="ECO:0000256" key="3">
    <source>
        <dbReference type="ARBA" id="ARBA00023002"/>
    </source>
</evidence>
<evidence type="ECO:0000259" key="7">
    <source>
        <dbReference type="PROSITE" id="PS51379"/>
    </source>
</evidence>
<feature type="transmembrane region" description="Helical" evidence="6">
    <location>
        <begin position="148"/>
        <end position="166"/>
    </location>
</feature>
<dbReference type="Proteomes" id="UP000319449">
    <property type="component" value="Unassembled WGS sequence"/>
</dbReference>
<proteinExistence type="predicted"/>
<dbReference type="GO" id="GO:0005886">
    <property type="term" value="C:plasma membrane"/>
    <property type="evidence" value="ECO:0007669"/>
    <property type="project" value="TreeGrafter"/>
</dbReference>
<dbReference type="Pfam" id="PF13183">
    <property type="entry name" value="Fer4_8"/>
    <property type="match status" value="1"/>
</dbReference>
<reference evidence="8 9" key="1">
    <citation type="submission" date="2019-07" db="EMBL/GenBank/DDBJ databases">
        <title>Genomic Encyclopedia of Archaeal and Bacterial Type Strains, Phase II (KMG-II): from individual species to whole genera.</title>
        <authorList>
            <person name="Goeker M."/>
        </authorList>
    </citation>
    <scope>NUCLEOTIDE SEQUENCE [LARGE SCALE GENOMIC DNA]</scope>
    <source>
        <strain evidence="8 9">ATCC BAA-1139</strain>
    </source>
</reference>
<keyword evidence="6" id="KW-0472">Membrane</keyword>
<keyword evidence="4" id="KW-0408">Iron</keyword>
<dbReference type="InterPro" id="IPR017900">
    <property type="entry name" value="4Fe4S_Fe_S_CS"/>
</dbReference>
<keyword evidence="6" id="KW-1133">Transmembrane helix</keyword>
<dbReference type="GO" id="GO:0051539">
    <property type="term" value="F:4 iron, 4 sulfur cluster binding"/>
    <property type="evidence" value="ECO:0007669"/>
    <property type="project" value="UniProtKB-KW"/>
</dbReference>
<name>A0A562VKD1_9BACT</name>
<dbReference type="InterPro" id="IPR009051">
    <property type="entry name" value="Helical_ferredxn"/>
</dbReference>
<dbReference type="PANTHER" id="PTHR43255:SF1">
    <property type="entry name" value="IRON-SULFUR-BINDING OXIDOREDUCTASE FADF-RELATED"/>
    <property type="match status" value="1"/>
</dbReference>
<keyword evidence="6" id="KW-0812">Transmembrane</keyword>
<evidence type="ECO:0000256" key="5">
    <source>
        <dbReference type="ARBA" id="ARBA00023014"/>
    </source>
</evidence>
<feature type="transmembrane region" description="Helical" evidence="6">
    <location>
        <begin position="70"/>
        <end position="91"/>
    </location>
</feature>
<dbReference type="Pfam" id="PF02754">
    <property type="entry name" value="CCG"/>
    <property type="match status" value="2"/>
</dbReference>
<dbReference type="OrthoDB" id="9794954at2"/>
<evidence type="ECO:0000256" key="1">
    <source>
        <dbReference type="ARBA" id="ARBA00022485"/>
    </source>
</evidence>
<dbReference type="PROSITE" id="PS51379">
    <property type="entry name" value="4FE4S_FER_2"/>
    <property type="match status" value="2"/>
</dbReference>
<accession>A0A562VKD1</accession>